<keyword evidence="3" id="KW-1185">Reference proteome</keyword>
<dbReference type="SUPFAM" id="SSF89796">
    <property type="entry name" value="CoA-transferase family III (CaiB/BaiF)"/>
    <property type="match status" value="1"/>
</dbReference>
<keyword evidence="1" id="KW-0808">Transferase</keyword>
<dbReference type="InterPro" id="IPR044855">
    <property type="entry name" value="CoA-Trfase_III_dom3_sf"/>
</dbReference>
<dbReference type="GO" id="GO:0008410">
    <property type="term" value="F:CoA-transferase activity"/>
    <property type="evidence" value="ECO:0007669"/>
    <property type="project" value="TreeGrafter"/>
</dbReference>
<gene>
    <name evidence="2" type="ORF">R2601_03993</name>
</gene>
<dbReference type="InterPro" id="IPR003673">
    <property type="entry name" value="CoA-Trfase_fam_III"/>
</dbReference>
<comment type="caution">
    <text evidence="2">The sequence shown here is derived from an EMBL/GenBank/DDBJ whole genome shotgun (WGS) entry which is preliminary data.</text>
</comment>
<dbReference type="EMBL" id="AATQ01000001">
    <property type="protein sequence ID" value="EAU48705.1"/>
    <property type="molecule type" value="Genomic_DNA"/>
</dbReference>
<organism evidence="2 3">
    <name type="scientific">Salipiger bermudensis (strain DSM 26914 / JCM 13377 / KCTC 12554 / HTCC2601)</name>
    <name type="common">Pelagibaca bermudensis</name>
    <dbReference type="NCBI Taxonomy" id="314265"/>
    <lineage>
        <taxon>Bacteria</taxon>
        <taxon>Pseudomonadati</taxon>
        <taxon>Pseudomonadota</taxon>
        <taxon>Alphaproteobacteria</taxon>
        <taxon>Rhodobacterales</taxon>
        <taxon>Roseobacteraceae</taxon>
        <taxon>Salipiger</taxon>
    </lineage>
</organism>
<dbReference type="Pfam" id="PF02515">
    <property type="entry name" value="CoA_transf_3"/>
    <property type="match status" value="1"/>
</dbReference>
<dbReference type="PANTHER" id="PTHR48207:SF3">
    <property type="entry name" value="SUCCINATE--HYDROXYMETHYLGLUTARATE COA-TRANSFERASE"/>
    <property type="match status" value="1"/>
</dbReference>
<dbReference type="AlphaFoldDB" id="Q0FW47"/>
<dbReference type="GO" id="GO:0016853">
    <property type="term" value="F:isomerase activity"/>
    <property type="evidence" value="ECO:0007669"/>
    <property type="project" value="UniProtKB-KW"/>
</dbReference>
<dbReference type="HOGENOM" id="CLU_033975_0_0_5"/>
<dbReference type="Gene3D" id="3.30.1540.10">
    <property type="entry name" value="formyl-coa transferase, domain 3"/>
    <property type="match status" value="1"/>
</dbReference>
<evidence type="ECO:0000313" key="3">
    <source>
        <dbReference type="Proteomes" id="UP000006230"/>
    </source>
</evidence>
<dbReference type="eggNOG" id="COG1804">
    <property type="taxonomic scope" value="Bacteria"/>
</dbReference>
<name>Q0FW47_SALBH</name>
<evidence type="ECO:0000313" key="2">
    <source>
        <dbReference type="EMBL" id="EAU48705.1"/>
    </source>
</evidence>
<sequence length="386" mass="41593">MLDFGRWIAGPYCAHLLASFGADVIRIERPRGEDDRFLMPVTDHGEGAQFLQCNGGKRCLALAMTSPEGREVMKKMIAQADVVVANYSPNALKYFGLDYDTLKAIKPDIILATASAYGTEGPMAERIGFDGVGQAVSGAVWLTGEPGKPHRAATAPIDFSTSLSLAYGTLAAIIRKMRSGEGTHVEASLVGTSLNLTNQILMEEGTGFRHREPSGNRSPMSGPSDIFKARDGWFIMQVIGQKVFQRWCKIVEREDLLDDPRFATDDTRGENGEDLSAIMQKWCADKRRDDCIEILGNASIGCGPVLSPAEVMGGALDLRQTFMRDVAFPDSAPFPLVPPPAKLSGGSVDFARPPLLGEHSEAVLADYGFSTEEIAAMCEAGTVKAG</sequence>
<evidence type="ECO:0000256" key="1">
    <source>
        <dbReference type="ARBA" id="ARBA00022679"/>
    </source>
</evidence>
<dbReference type="Proteomes" id="UP000006230">
    <property type="component" value="Unassembled WGS sequence"/>
</dbReference>
<dbReference type="Gene3D" id="3.40.50.10540">
    <property type="entry name" value="Crotonobetainyl-coa:carnitine coa-transferase, domain 1"/>
    <property type="match status" value="1"/>
</dbReference>
<keyword evidence="2" id="KW-0413">Isomerase</keyword>
<dbReference type="STRING" id="314265.R2601_03993"/>
<dbReference type="InterPro" id="IPR050483">
    <property type="entry name" value="CoA-transferase_III_domain"/>
</dbReference>
<dbReference type="InterPro" id="IPR023606">
    <property type="entry name" value="CoA-Trfase_III_dom_1_sf"/>
</dbReference>
<protein>
    <submittedName>
        <fullName evidence="2">Putative isomerase</fullName>
    </submittedName>
</protein>
<proteinExistence type="predicted"/>
<dbReference type="PANTHER" id="PTHR48207">
    <property type="entry name" value="SUCCINATE--HYDROXYMETHYLGLUTARATE COA-TRANSFERASE"/>
    <property type="match status" value="1"/>
</dbReference>
<accession>Q0FW47</accession>
<reference evidence="2 3" key="1">
    <citation type="journal article" date="2010" name="J. Bacteriol.">
        <title>Genome sequences of Pelagibaca bermudensis HTCC2601T and Maritimibacter alkaliphilus HTCC2654T, the type strains of two marine Roseobacter genera.</title>
        <authorList>
            <person name="Thrash J.C."/>
            <person name="Cho J.C."/>
            <person name="Ferriera S."/>
            <person name="Johnson J."/>
            <person name="Vergin K.L."/>
            <person name="Giovannoni S.J."/>
        </authorList>
    </citation>
    <scope>NUCLEOTIDE SEQUENCE [LARGE SCALE GENOMIC DNA]</scope>
    <source>
        <strain evidence="3">DSM 26914 / JCM 13377 / KCTC 12554 / HTCC2601</strain>
    </source>
</reference>